<comment type="caution">
    <text evidence="2">The sequence shown here is derived from an EMBL/GenBank/DDBJ whole genome shotgun (WGS) entry which is preliminary data.</text>
</comment>
<sequence>MEGNRVVLFAHLYPHKDLLCAERPRTPQIKLIVGLGHEGPQWLLSLEAKCYSLKVLFNERGVKRMRTVGGGHQRSRKGPVQAATAPEFAGLRDSWPSRTPRAAPCRILAPRSRTNRR</sequence>
<accession>A0AAD7STP6</accession>
<feature type="region of interest" description="Disordered" evidence="1">
    <location>
        <begin position="67"/>
        <end position="117"/>
    </location>
</feature>
<evidence type="ECO:0000313" key="3">
    <source>
        <dbReference type="Proteomes" id="UP001221898"/>
    </source>
</evidence>
<evidence type="ECO:0000313" key="2">
    <source>
        <dbReference type="EMBL" id="KAJ8407988.1"/>
    </source>
</evidence>
<organism evidence="2 3">
    <name type="scientific">Aldrovandia affinis</name>
    <dbReference type="NCBI Taxonomy" id="143900"/>
    <lineage>
        <taxon>Eukaryota</taxon>
        <taxon>Metazoa</taxon>
        <taxon>Chordata</taxon>
        <taxon>Craniata</taxon>
        <taxon>Vertebrata</taxon>
        <taxon>Euteleostomi</taxon>
        <taxon>Actinopterygii</taxon>
        <taxon>Neopterygii</taxon>
        <taxon>Teleostei</taxon>
        <taxon>Notacanthiformes</taxon>
        <taxon>Halosauridae</taxon>
        <taxon>Aldrovandia</taxon>
    </lineage>
</organism>
<gene>
    <name evidence="2" type="ORF">AAFF_G00262160</name>
</gene>
<evidence type="ECO:0000256" key="1">
    <source>
        <dbReference type="SAM" id="MobiDB-lite"/>
    </source>
</evidence>
<proteinExistence type="predicted"/>
<dbReference type="EMBL" id="JAINUG010000036">
    <property type="protein sequence ID" value="KAJ8407988.1"/>
    <property type="molecule type" value="Genomic_DNA"/>
</dbReference>
<reference evidence="2" key="1">
    <citation type="journal article" date="2023" name="Science">
        <title>Genome structures resolve the early diversification of teleost fishes.</title>
        <authorList>
            <person name="Parey E."/>
            <person name="Louis A."/>
            <person name="Montfort J."/>
            <person name="Bouchez O."/>
            <person name="Roques C."/>
            <person name="Iampietro C."/>
            <person name="Lluch J."/>
            <person name="Castinel A."/>
            <person name="Donnadieu C."/>
            <person name="Desvignes T."/>
            <person name="Floi Bucao C."/>
            <person name="Jouanno E."/>
            <person name="Wen M."/>
            <person name="Mejri S."/>
            <person name="Dirks R."/>
            <person name="Jansen H."/>
            <person name="Henkel C."/>
            <person name="Chen W.J."/>
            <person name="Zahm M."/>
            <person name="Cabau C."/>
            <person name="Klopp C."/>
            <person name="Thompson A.W."/>
            <person name="Robinson-Rechavi M."/>
            <person name="Braasch I."/>
            <person name="Lecointre G."/>
            <person name="Bobe J."/>
            <person name="Postlethwait J.H."/>
            <person name="Berthelot C."/>
            <person name="Roest Crollius H."/>
            <person name="Guiguen Y."/>
        </authorList>
    </citation>
    <scope>NUCLEOTIDE SEQUENCE</scope>
    <source>
        <strain evidence="2">NC1722</strain>
    </source>
</reference>
<dbReference type="Proteomes" id="UP001221898">
    <property type="component" value="Unassembled WGS sequence"/>
</dbReference>
<keyword evidence="3" id="KW-1185">Reference proteome</keyword>
<dbReference type="AlphaFoldDB" id="A0AAD7STP6"/>
<protein>
    <submittedName>
        <fullName evidence="2">Uncharacterized protein</fullName>
    </submittedName>
</protein>
<name>A0AAD7STP6_9TELE</name>